<dbReference type="Proteomes" id="UP001057375">
    <property type="component" value="Unassembled WGS sequence"/>
</dbReference>
<comment type="caution">
    <text evidence="1">The sequence shown here is derived from an EMBL/GenBank/DDBJ whole genome shotgun (WGS) entry which is preliminary data.</text>
</comment>
<organism evidence="1 2">
    <name type="scientific">Aduncisulcus paluster</name>
    <dbReference type="NCBI Taxonomy" id="2918883"/>
    <lineage>
        <taxon>Eukaryota</taxon>
        <taxon>Metamonada</taxon>
        <taxon>Carpediemonas-like organisms</taxon>
        <taxon>Aduncisulcus</taxon>
    </lineage>
</organism>
<evidence type="ECO:0000313" key="2">
    <source>
        <dbReference type="Proteomes" id="UP001057375"/>
    </source>
</evidence>
<dbReference type="EMBL" id="BQXS01000445">
    <property type="protein sequence ID" value="GKT28701.1"/>
    <property type="molecule type" value="Genomic_DNA"/>
</dbReference>
<keyword evidence="2" id="KW-1185">Reference proteome</keyword>
<reference evidence="1" key="1">
    <citation type="submission" date="2022-03" db="EMBL/GenBank/DDBJ databases">
        <title>Draft genome sequence of Aduncisulcus paluster, a free-living microaerophilic Fornicata.</title>
        <authorList>
            <person name="Yuyama I."/>
            <person name="Kume K."/>
            <person name="Tamura T."/>
            <person name="Inagaki Y."/>
            <person name="Hashimoto T."/>
        </authorList>
    </citation>
    <scope>NUCLEOTIDE SEQUENCE</scope>
    <source>
        <strain evidence="1">NY0171</strain>
    </source>
</reference>
<sequence length="900" mass="97385">MCQQRVSLGTFPGTTVPDNTSFMNFDGVVRSGLFYIIGKAYSNFTFFELPCNRDCTLFVADNDFTNIPAEFPEEWRLMPEKSFAVKEGLGITISQTGFVLPETSELRASRLTISATTIELLGVLDVSGMGESEVAAIPSAARGGAHAGQGGCVSHCSTDNLTGVAAKPTSYGKGGYNDSRGGGIIKLTVQNEGSITIGPQAEIRADGGSGMLGKSGGGGGSIWLDLSSAADIVWEYGYVISAVGGGQEGGIYDTEFGGGGGRIAVYSETLPSKTLMTVAPGYSGNTDSDFSVAKGGTIYLNSSEKSEMYVGYGSSGSPAAVDDYVSEVLIGSLEAVDRDTLVYLANGTIGYVEKLFIPIDVQVDDGDVGLLAFDRSDGFSVQPYLQSGFSHLDYSSLTPSAIRIGSTNSTVNDRGINSDEYPYSQYFRSPLFDTSGSILRIPKIDCDTAFDKDFITPNTQNTTSLFIDGQNRLVQRRVNDDFSNSKYEKFVLGNFPTTTNNWPQFTTDLPPGLHLRNNSSSDSSVVSTTTFVDPVSPLVFEDKGVINVCEDEDFGTLFAVDGLLVICGLYANDSAEYNYFSASMVETLSTPAFVDSDEVGNAMGTLDLSMYGKGRTVFIKKNVEISKSNGSSTIYATANSALLSVPRVHGIKLATFTQYTLPQCNADMAGALVVYYTDVENETLSGFLNPRKFSLLFCQPAFVDDGENWRYVLFEGHQGLIVDFYVAVYSTSNPSSFPSVDTDMTLPSSLGKNVIIQYDEDVIRFTAGSSDHIAMAIKGWIKLPSDVSDFSELAFKIISRGPARFWFDETEDTDEPLIELNEYSEDADPAQCSDANKTSIVNNGESLVSGYLYSFKFMYFCPTGCGTTSAEEFDCRAELRWNINNASQFDAIQEDYFYFI</sequence>
<proteinExistence type="predicted"/>
<name>A0ABQ5K826_9EUKA</name>
<gene>
    <name evidence="1" type="ORF">ADUPG1_000818</name>
</gene>
<protein>
    <submittedName>
        <fullName evidence="1">Uncharacterized protein</fullName>
    </submittedName>
</protein>
<evidence type="ECO:0000313" key="1">
    <source>
        <dbReference type="EMBL" id="GKT28701.1"/>
    </source>
</evidence>
<accession>A0ABQ5K826</accession>